<name>A0A091AWQ4_9GAMM</name>
<keyword evidence="10" id="KW-1185">Reference proteome</keyword>
<dbReference type="EMBL" id="AVCI01000006">
    <property type="protein sequence ID" value="KFN43089.1"/>
    <property type="molecule type" value="Genomic_DNA"/>
</dbReference>
<comment type="subcellular location">
    <subcellularLocation>
        <location evidence="1">Endomembrane system</location>
        <topology evidence="1">Multi-pass membrane protein</topology>
    </subcellularLocation>
</comment>
<dbReference type="PANTHER" id="PTHR21624:SF1">
    <property type="entry name" value="ALKYLGLYCEROL MONOOXYGENASE"/>
    <property type="match status" value="1"/>
</dbReference>
<evidence type="ECO:0000256" key="6">
    <source>
        <dbReference type="ARBA" id="ARBA00023136"/>
    </source>
</evidence>
<proteinExistence type="predicted"/>
<keyword evidence="3 7" id="KW-1133">Transmembrane helix</keyword>
<feature type="transmembrane region" description="Helical" evidence="7">
    <location>
        <begin position="80"/>
        <end position="104"/>
    </location>
</feature>
<evidence type="ECO:0000313" key="9">
    <source>
        <dbReference type="EMBL" id="KFN43089.1"/>
    </source>
</evidence>
<keyword evidence="4" id="KW-0560">Oxidoreductase</keyword>
<protein>
    <recommendedName>
        <fullName evidence="8">Fatty acid hydroxylase domain-containing protein</fullName>
    </recommendedName>
</protein>
<dbReference type="InterPro" id="IPR051689">
    <property type="entry name" value="Sterol_desaturase/TMEM195"/>
</dbReference>
<dbReference type="GO" id="GO:0050479">
    <property type="term" value="F:glyceryl-ether monooxygenase activity"/>
    <property type="evidence" value="ECO:0007669"/>
    <property type="project" value="TreeGrafter"/>
</dbReference>
<dbReference type="GO" id="GO:0005506">
    <property type="term" value="F:iron ion binding"/>
    <property type="evidence" value="ECO:0007669"/>
    <property type="project" value="InterPro"/>
</dbReference>
<keyword evidence="2 7" id="KW-0812">Transmembrane</keyword>
<dbReference type="GO" id="GO:0008610">
    <property type="term" value="P:lipid biosynthetic process"/>
    <property type="evidence" value="ECO:0007669"/>
    <property type="project" value="InterPro"/>
</dbReference>
<dbReference type="OrthoDB" id="9770329at2"/>
<evidence type="ECO:0000259" key="8">
    <source>
        <dbReference type="Pfam" id="PF04116"/>
    </source>
</evidence>
<dbReference type="GO" id="GO:0006643">
    <property type="term" value="P:membrane lipid metabolic process"/>
    <property type="evidence" value="ECO:0007669"/>
    <property type="project" value="TreeGrafter"/>
</dbReference>
<dbReference type="InterPro" id="IPR006694">
    <property type="entry name" value="Fatty_acid_hydroxylase"/>
</dbReference>
<organism evidence="9 10">
    <name type="scientific">Arenimonas oryziterrae DSM 21050 = YC6267</name>
    <dbReference type="NCBI Taxonomy" id="1121015"/>
    <lineage>
        <taxon>Bacteria</taxon>
        <taxon>Pseudomonadati</taxon>
        <taxon>Pseudomonadota</taxon>
        <taxon>Gammaproteobacteria</taxon>
        <taxon>Lysobacterales</taxon>
        <taxon>Lysobacteraceae</taxon>
        <taxon>Arenimonas</taxon>
    </lineage>
</organism>
<keyword evidence="6 7" id="KW-0472">Membrane</keyword>
<dbReference type="GO" id="GO:0016020">
    <property type="term" value="C:membrane"/>
    <property type="evidence" value="ECO:0007669"/>
    <property type="project" value="GOC"/>
</dbReference>
<dbReference type="Pfam" id="PF04116">
    <property type="entry name" value="FA_hydroxylase"/>
    <property type="match status" value="1"/>
</dbReference>
<evidence type="ECO:0000256" key="7">
    <source>
        <dbReference type="SAM" id="Phobius"/>
    </source>
</evidence>
<gene>
    <name evidence="9" type="ORF">N789_11035</name>
</gene>
<dbReference type="PANTHER" id="PTHR21624">
    <property type="entry name" value="STEROL DESATURASE-RELATED PROTEIN"/>
    <property type="match status" value="1"/>
</dbReference>
<feature type="transmembrane region" description="Helical" evidence="7">
    <location>
        <begin position="40"/>
        <end position="60"/>
    </location>
</feature>
<evidence type="ECO:0000256" key="2">
    <source>
        <dbReference type="ARBA" id="ARBA00022692"/>
    </source>
</evidence>
<evidence type="ECO:0000256" key="4">
    <source>
        <dbReference type="ARBA" id="ARBA00023002"/>
    </source>
</evidence>
<evidence type="ECO:0000256" key="1">
    <source>
        <dbReference type="ARBA" id="ARBA00004127"/>
    </source>
</evidence>
<evidence type="ECO:0000256" key="3">
    <source>
        <dbReference type="ARBA" id="ARBA00022989"/>
    </source>
</evidence>
<keyword evidence="5" id="KW-0443">Lipid metabolism</keyword>
<dbReference type="eggNOG" id="COG3000">
    <property type="taxonomic scope" value="Bacteria"/>
</dbReference>
<comment type="caution">
    <text evidence="9">The sequence shown here is derived from an EMBL/GenBank/DDBJ whole genome shotgun (WGS) entry which is preliminary data.</text>
</comment>
<dbReference type="PATRIC" id="fig|1121015.4.peg.1686"/>
<reference evidence="9 10" key="1">
    <citation type="submission" date="2013-09" db="EMBL/GenBank/DDBJ databases">
        <title>Genome sequencing of Arenimonas oryziterrae.</title>
        <authorList>
            <person name="Chen F."/>
            <person name="Wang G."/>
        </authorList>
    </citation>
    <scope>NUCLEOTIDE SEQUENCE [LARGE SCALE GENOMIC DNA]</scope>
    <source>
        <strain evidence="9 10">YC6267</strain>
    </source>
</reference>
<evidence type="ECO:0000313" key="10">
    <source>
        <dbReference type="Proteomes" id="UP000029385"/>
    </source>
</evidence>
<dbReference type="GO" id="GO:0012505">
    <property type="term" value="C:endomembrane system"/>
    <property type="evidence" value="ECO:0007669"/>
    <property type="project" value="UniProtKB-SubCell"/>
</dbReference>
<sequence length="306" mass="34562">MLATAWRWLLVAALLLLFEAASWGTQQASRLLAAVPMWDLARELLGAVVPFAIFTLPLVLAERFWPGSDNPRRYLAGSKYWLLALIAAYASARLAAALSGYWHLQPLYAWKVGSDAPVWVIAAATLLSVFLFDALYYWFHRAQHRFAVLWRFHEVHHSIVHLNCINSYHHVLEEFLRLPVITLPLALLLQIDTPQLFLVSAFVAAWGQYIHSDTAVHLGRLHHLFGDNAYHRIHHSNTDRHFHKNFAAFFPVWDRLFGTYHAPVPAPLPAVGLSDVAPPASIVAYLWMPFAKHRNVAATSDSPASD</sequence>
<dbReference type="STRING" id="1121015.GCA_000420545_02438"/>
<dbReference type="AlphaFoldDB" id="A0A091AWQ4"/>
<evidence type="ECO:0000256" key="5">
    <source>
        <dbReference type="ARBA" id="ARBA00023098"/>
    </source>
</evidence>
<feature type="transmembrane region" description="Helical" evidence="7">
    <location>
        <begin position="116"/>
        <end position="139"/>
    </location>
</feature>
<dbReference type="RefSeq" id="WP_022970045.1">
    <property type="nucleotide sequence ID" value="NZ_ATVD01000005.1"/>
</dbReference>
<accession>A0A091AWQ4</accession>
<feature type="domain" description="Fatty acid hydroxylase" evidence="8">
    <location>
        <begin position="126"/>
        <end position="259"/>
    </location>
</feature>
<dbReference type="Proteomes" id="UP000029385">
    <property type="component" value="Unassembled WGS sequence"/>
</dbReference>